<evidence type="ECO:0000313" key="4">
    <source>
        <dbReference type="Proteomes" id="UP000295371"/>
    </source>
</evidence>
<name>A0A4R7J6N6_9ACTN</name>
<dbReference type="Pfam" id="PF02481">
    <property type="entry name" value="DNA_processg_A"/>
    <property type="match status" value="1"/>
</dbReference>
<evidence type="ECO:0000256" key="1">
    <source>
        <dbReference type="ARBA" id="ARBA00006525"/>
    </source>
</evidence>
<evidence type="ECO:0000313" key="3">
    <source>
        <dbReference type="EMBL" id="TDT33050.1"/>
    </source>
</evidence>
<dbReference type="Gene3D" id="3.40.50.450">
    <property type="match status" value="1"/>
</dbReference>
<dbReference type="GO" id="GO:0009294">
    <property type="term" value="P:DNA-mediated transformation"/>
    <property type="evidence" value="ECO:0007669"/>
    <property type="project" value="InterPro"/>
</dbReference>
<dbReference type="NCBIfam" id="TIGR00732">
    <property type="entry name" value="dprA"/>
    <property type="match status" value="1"/>
</dbReference>
<gene>
    <name evidence="3" type="ORF">CLV29_0645</name>
</gene>
<dbReference type="InterPro" id="IPR057666">
    <property type="entry name" value="DrpA_SLOG"/>
</dbReference>
<feature type="domain" description="Smf/DprA SLOG" evidence="2">
    <location>
        <begin position="80"/>
        <end position="301"/>
    </location>
</feature>
<comment type="similarity">
    <text evidence="1">Belongs to the DprA/Smf family.</text>
</comment>
<dbReference type="InterPro" id="IPR003488">
    <property type="entry name" value="DprA"/>
</dbReference>
<evidence type="ECO:0000259" key="2">
    <source>
        <dbReference type="Pfam" id="PF02481"/>
    </source>
</evidence>
<dbReference type="SUPFAM" id="SSF102405">
    <property type="entry name" value="MCP/YpsA-like"/>
    <property type="match status" value="1"/>
</dbReference>
<sequence>MTGSGPGRMVPTALSERQARMALCAAVEPGSPEVSTAVAEHGAAAVWAGLADHDGAVGRRAGTVDLTAMIAATDSVGARFVIPGDPEWPPRLADLDRVVARGRDQVHFGGQPLGLWLRGRPLPSGPVVAIVGSRASTGYGESVTVQLAAEAAEAGLVVISGAAYGIDTAAHRGAVAGGGRTIAVLACGVDRAYPSGNAAMLDHLGHHELIISELPPGSHPARSRFLSRNRLIAAIAEATLIVEAGHRSGARNTASWAIELNRHLLAVPGPVTSTTSATPNRLIKERQAELCSGIGDLLEVLSPSGDELLAGAPAEPVTTTDALPLELYELYEALPGRGSMSADELALTTGKLLPEVLVGLAELAQLGCCRQDSDGRWSLAR</sequence>
<dbReference type="PANTHER" id="PTHR43022:SF1">
    <property type="entry name" value="PROTEIN SMF"/>
    <property type="match status" value="1"/>
</dbReference>
<proteinExistence type="inferred from homology"/>
<organism evidence="3 4">
    <name type="scientific">Naumannella halotolerans</name>
    <dbReference type="NCBI Taxonomy" id="993414"/>
    <lineage>
        <taxon>Bacteria</taxon>
        <taxon>Bacillati</taxon>
        <taxon>Actinomycetota</taxon>
        <taxon>Actinomycetes</taxon>
        <taxon>Propionibacteriales</taxon>
        <taxon>Propionibacteriaceae</taxon>
        <taxon>Naumannella</taxon>
    </lineage>
</organism>
<keyword evidence="4" id="KW-1185">Reference proteome</keyword>
<dbReference type="EMBL" id="SOAW01000001">
    <property type="protein sequence ID" value="TDT33050.1"/>
    <property type="molecule type" value="Genomic_DNA"/>
</dbReference>
<dbReference type="OrthoDB" id="9785707at2"/>
<dbReference type="PANTHER" id="PTHR43022">
    <property type="entry name" value="PROTEIN SMF"/>
    <property type="match status" value="1"/>
</dbReference>
<dbReference type="Proteomes" id="UP000295371">
    <property type="component" value="Unassembled WGS sequence"/>
</dbReference>
<accession>A0A4R7J6N6</accession>
<comment type="caution">
    <text evidence="3">The sequence shown here is derived from an EMBL/GenBank/DDBJ whole genome shotgun (WGS) entry which is preliminary data.</text>
</comment>
<dbReference type="AlphaFoldDB" id="A0A4R7J6N6"/>
<reference evidence="3 4" key="1">
    <citation type="submission" date="2019-03" db="EMBL/GenBank/DDBJ databases">
        <title>Genomic Encyclopedia of Archaeal and Bacterial Type Strains, Phase II (KMG-II): from individual species to whole genera.</title>
        <authorList>
            <person name="Goeker M."/>
        </authorList>
    </citation>
    <scope>NUCLEOTIDE SEQUENCE [LARGE SCALE GENOMIC DNA]</scope>
    <source>
        <strain evidence="3 4">DSM 24323</strain>
    </source>
</reference>
<protein>
    <submittedName>
        <fullName evidence="3">DNA processing protein</fullName>
    </submittedName>
</protein>